<keyword evidence="1" id="KW-0732">Signal</keyword>
<sequence length="733" mass="81468">MLNKAKRIAALSFSLLLLAGLLAIAAWAEQRAPDTDVPEASGNAAANLLSSYEKAAENDRLALYVNRATLGIKVENKENGYVWDGTLDEKDDQLNQTWQAFFESGLTVEYRDAKHKVRMAPVTGEQARIAFENAADGFSAAVRYEKLGISLRLDVKLTEDAVEFIVPHASIEETDEGHSLQSLYLYPYFGGTKGVQKEKGYMLIPDGSGALISLSERTIATQPYIGRVYGDDLGIKGGLQFRDTLANDPEQIYVPAFGIAHQEGKNAFVSWITGGAPYAEIRAYPSGVTTAYHWTTAKWIYRQEYFQPLDKKGKGMTLNQKERNSFDASLKVMLLAGPQADYSGMAVRLQSELVERGELPARKPEDAQSLPLRIEFLAADRQKKMIGREVIPMATLQEMEHMLDDLRGNGADRMAVVVRGYTEGGATGSSPTHLPYEKKVGNAGDWRAFVQKYEDLGIPVYFYTDYVTVDRAAGGYGKADVAQSIAKQLISIYDDSYVLQPAASRKLFEHEVSAFKSNGKANLAIDSIGRSLFSAYEKSASTRSQSIDTYRSMLAHDEVDSVALYRPNQYLWKYADRILDLPTTSSSFLLETEQVPFLQLVLKGHVDYYAQAANFNSNPQEALLNMIDYGSYPSYIVTDEDPIKLQDTGSSWIYTSQYAIWKDQIVNDYQTIADALRPVANAAFEKREEVQEGVFRNRYSNGAVIYINYNASEVTVDGNRVAAQAFFVQGGRS</sequence>
<dbReference type="EMBL" id="JBHSEP010000018">
    <property type="protein sequence ID" value="MFC4600626.1"/>
    <property type="molecule type" value="Genomic_DNA"/>
</dbReference>
<dbReference type="Pfam" id="PF18952">
    <property type="entry name" value="DUF5696"/>
    <property type="match status" value="1"/>
</dbReference>
<keyword evidence="3" id="KW-1185">Reference proteome</keyword>
<feature type="signal peptide" evidence="1">
    <location>
        <begin position="1"/>
        <end position="28"/>
    </location>
</feature>
<evidence type="ECO:0000256" key="1">
    <source>
        <dbReference type="SAM" id="SignalP"/>
    </source>
</evidence>
<accession>A0ABV9FF99</accession>
<dbReference type="RefSeq" id="WP_378099879.1">
    <property type="nucleotide sequence ID" value="NZ_JBHSEP010000018.1"/>
</dbReference>
<comment type="caution">
    <text evidence="2">The sequence shown here is derived from an EMBL/GenBank/DDBJ whole genome shotgun (WGS) entry which is preliminary data.</text>
</comment>
<feature type="chain" id="PRO_5046477838" evidence="1">
    <location>
        <begin position="29"/>
        <end position="733"/>
    </location>
</feature>
<proteinExistence type="predicted"/>
<name>A0ABV9FF99_9BACL</name>
<evidence type="ECO:0000313" key="3">
    <source>
        <dbReference type="Proteomes" id="UP001596028"/>
    </source>
</evidence>
<gene>
    <name evidence="2" type="ORF">ACFO3S_20450</name>
</gene>
<dbReference type="InterPro" id="IPR043751">
    <property type="entry name" value="DUF5696"/>
</dbReference>
<organism evidence="2 3">
    <name type="scientific">Cohnella hongkongensis</name>
    <dbReference type="NCBI Taxonomy" id="178337"/>
    <lineage>
        <taxon>Bacteria</taxon>
        <taxon>Bacillati</taxon>
        <taxon>Bacillota</taxon>
        <taxon>Bacilli</taxon>
        <taxon>Bacillales</taxon>
        <taxon>Paenibacillaceae</taxon>
        <taxon>Cohnella</taxon>
    </lineage>
</organism>
<reference evidence="3" key="1">
    <citation type="journal article" date="2019" name="Int. J. Syst. Evol. Microbiol.">
        <title>The Global Catalogue of Microorganisms (GCM) 10K type strain sequencing project: providing services to taxonomists for standard genome sequencing and annotation.</title>
        <authorList>
            <consortium name="The Broad Institute Genomics Platform"/>
            <consortium name="The Broad Institute Genome Sequencing Center for Infectious Disease"/>
            <person name="Wu L."/>
            <person name="Ma J."/>
        </authorList>
    </citation>
    <scope>NUCLEOTIDE SEQUENCE [LARGE SCALE GENOMIC DNA]</scope>
    <source>
        <strain evidence="3">CCUG 49571</strain>
    </source>
</reference>
<protein>
    <submittedName>
        <fullName evidence="2">DUF5696 domain-containing protein</fullName>
    </submittedName>
</protein>
<dbReference type="Proteomes" id="UP001596028">
    <property type="component" value="Unassembled WGS sequence"/>
</dbReference>
<evidence type="ECO:0000313" key="2">
    <source>
        <dbReference type="EMBL" id="MFC4600626.1"/>
    </source>
</evidence>